<gene>
    <name evidence="2" type="ORF">L207DRAFT_582795</name>
</gene>
<evidence type="ECO:0000313" key="2">
    <source>
        <dbReference type="EMBL" id="PMD40610.1"/>
    </source>
</evidence>
<accession>A0A2J6RQ36</accession>
<protein>
    <submittedName>
        <fullName evidence="2">Uncharacterized protein</fullName>
    </submittedName>
</protein>
<feature type="compositionally biased region" description="Basic and acidic residues" evidence="1">
    <location>
        <begin position="157"/>
        <end position="170"/>
    </location>
</feature>
<proteinExistence type="predicted"/>
<feature type="compositionally biased region" description="Polar residues" evidence="1">
    <location>
        <begin position="31"/>
        <end position="46"/>
    </location>
</feature>
<feature type="region of interest" description="Disordered" evidence="1">
    <location>
        <begin position="23"/>
        <end position="46"/>
    </location>
</feature>
<sequence length="345" mass="39017">MVVRSRERTSLSSDTIKAVELRKHTPPGDQVFSSAKGNGKATTPEQHQSILDAHLPARGWTCEWPHSGAFAPKPRLGRKRIHYSWNGEIQSKEPWKQMESSRRSSTSENFGPAQEFSKQQYQHNHLGSRAFRAQLGDRGLTQIKAGQTADAELGLMEPHERPNLPRECLPHRGTGNKKRRSSRGHGRATKLNASGHSTATRRPGTTAELDNNGGMFQIKPAHVAAFKHLNFPENDEKNVCFFSAEFSVEDPKSENAVEMVIDDFANERLLPDMSEGVATSIIDYVKENEDRQDFRSTRRNSVTREIVLRRRQRLFPTSARIDPWLPSSSRLSRRSLSWRTSSVLL</sequence>
<keyword evidence="3" id="KW-1185">Reference proteome</keyword>
<feature type="region of interest" description="Disordered" evidence="1">
    <location>
        <begin position="92"/>
        <end position="114"/>
    </location>
</feature>
<dbReference type="Proteomes" id="UP000235786">
    <property type="component" value="Unassembled WGS sequence"/>
</dbReference>
<name>A0A2J6RQ36_HYAVF</name>
<feature type="compositionally biased region" description="Polar residues" evidence="1">
    <location>
        <begin position="191"/>
        <end position="200"/>
    </location>
</feature>
<dbReference type="AlphaFoldDB" id="A0A2J6RQ36"/>
<dbReference type="EMBL" id="KZ613945">
    <property type="protein sequence ID" value="PMD40610.1"/>
    <property type="molecule type" value="Genomic_DNA"/>
</dbReference>
<evidence type="ECO:0000256" key="1">
    <source>
        <dbReference type="SAM" id="MobiDB-lite"/>
    </source>
</evidence>
<feature type="region of interest" description="Disordered" evidence="1">
    <location>
        <begin position="154"/>
        <end position="206"/>
    </location>
</feature>
<reference evidence="2 3" key="1">
    <citation type="submission" date="2016-04" db="EMBL/GenBank/DDBJ databases">
        <title>A degradative enzymes factory behind the ericoid mycorrhizal symbiosis.</title>
        <authorList>
            <consortium name="DOE Joint Genome Institute"/>
            <person name="Martino E."/>
            <person name="Morin E."/>
            <person name="Grelet G."/>
            <person name="Kuo A."/>
            <person name="Kohler A."/>
            <person name="Daghino S."/>
            <person name="Barry K."/>
            <person name="Choi C."/>
            <person name="Cichocki N."/>
            <person name="Clum A."/>
            <person name="Copeland A."/>
            <person name="Hainaut M."/>
            <person name="Haridas S."/>
            <person name="Labutti K."/>
            <person name="Lindquist E."/>
            <person name="Lipzen A."/>
            <person name="Khouja H.-R."/>
            <person name="Murat C."/>
            <person name="Ohm R."/>
            <person name="Olson A."/>
            <person name="Spatafora J."/>
            <person name="Veneault-Fourrey C."/>
            <person name="Henrissat B."/>
            <person name="Grigoriev I."/>
            <person name="Martin F."/>
            <person name="Perotto S."/>
        </authorList>
    </citation>
    <scope>NUCLEOTIDE SEQUENCE [LARGE SCALE GENOMIC DNA]</scope>
    <source>
        <strain evidence="2 3">F</strain>
    </source>
</reference>
<feature type="compositionally biased region" description="Basic and acidic residues" evidence="1">
    <location>
        <begin position="92"/>
        <end position="102"/>
    </location>
</feature>
<organism evidence="2 3">
    <name type="scientific">Hyaloscypha variabilis (strain UAMH 11265 / GT02V1 / F)</name>
    <name type="common">Meliniomyces variabilis</name>
    <dbReference type="NCBI Taxonomy" id="1149755"/>
    <lineage>
        <taxon>Eukaryota</taxon>
        <taxon>Fungi</taxon>
        <taxon>Dikarya</taxon>
        <taxon>Ascomycota</taxon>
        <taxon>Pezizomycotina</taxon>
        <taxon>Leotiomycetes</taxon>
        <taxon>Helotiales</taxon>
        <taxon>Hyaloscyphaceae</taxon>
        <taxon>Hyaloscypha</taxon>
        <taxon>Hyaloscypha variabilis</taxon>
    </lineage>
</organism>
<feature type="compositionally biased region" description="Basic residues" evidence="1">
    <location>
        <begin position="174"/>
        <end position="188"/>
    </location>
</feature>
<evidence type="ECO:0000313" key="3">
    <source>
        <dbReference type="Proteomes" id="UP000235786"/>
    </source>
</evidence>